<feature type="compositionally biased region" description="Low complexity" evidence="1">
    <location>
        <begin position="586"/>
        <end position="595"/>
    </location>
</feature>
<keyword evidence="3" id="KW-1185">Reference proteome</keyword>
<feature type="region of interest" description="Disordered" evidence="1">
    <location>
        <begin position="1043"/>
        <end position="1071"/>
    </location>
</feature>
<comment type="caution">
    <text evidence="2">The sequence shown here is derived from an EMBL/GenBank/DDBJ whole genome shotgun (WGS) entry which is preliminary data.</text>
</comment>
<feature type="compositionally biased region" description="Polar residues" evidence="1">
    <location>
        <begin position="878"/>
        <end position="889"/>
    </location>
</feature>
<feature type="region of interest" description="Disordered" evidence="1">
    <location>
        <begin position="436"/>
        <end position="466"/>
    </location>
</feature>
<feature type="region of interest" description="Disordered" evidence="1">
    <location>
        <begin position="207"/>
        <end position="231"/>
    </location>
</feature>
<organism evidence="2 3">
    <name type="scientific">Trichoglossum hirsutum</name>
    <dbReference type="NCBI Taxonomy" id="265104"/>
    <lineage>
        <taxon>Eukaryota</taxon>
        <taxon>Fungi</taxon>
        <taxon>Dikarya</taxon>
        <taxon>Ascomycota</taxon>
        <taxon>Pezizomycotina</taxon>
        <taxon>Geoglossomycetes</taxon>
        <taxon>Geoglossales</taxon>
        <taxon>Geoglossaceae</taxon>
        <taxon>Trichoglossum</taxon>
    </lineage>
</organism>
<feature type="compositionally biased region" description="Low complexity" evidence="1">
    <location>
        <begin position="911"/>
        <end position="931"/>
    </location>
</feature>
<feature type="region of interest" description="Disordered" evidence="1">
    <location>
        <begin position="911"/>
        <end position="984"/>
    </location>
</feature>
<sequence>MAARAQAQAATPSSSRIPHREAVVGDGWKLPKGACNFRESSLGGGIKCGCRRFWIDRAVSQVSPSASSENGAGNGQNALCMCRHHACFHDEAYRPPSSNSTSVVSNPAVDATPVHVHPEDADRAAGSPLYVLLRSPANISRGSTVLDPSASMDRLGPGGDNAASSSSSHACGQRGSGRREYPRDTAGSTTAAEKALSRLADEFIPASKAPHSQVSSSGLPPIPSQCLMPPEHLNTESFDAILQRNDGKASQLPNKPSAPTNNSNAVVTSQHPTGLGLSLVTEISEVDTECIESVTTSANSSFVKHRLLEDQENYLQSKIEQELSLSATNKLNSASAQSTPYAASTISVFHPTQHRRNQTLWKSRSFISPRNAIAGTTATHMAPPSMTPEGTIQTEAATPSQQGTPDLRTLDHLETRRAVKELIGAVDALDKEVKRIGGGMSHSTPRVLDDNGDRAQAPSRGQTSPATALGHLLTADGKPSGLISPLSQLLPPLKSLLAAYPTILDVVKGYAARLDVLENASFSNAPVEDIQQEMELVEGRVLELEGRVEELEKWRTSHEEDSGGSITRRHRTTKRKADDGGVNDGSTSFVSNTSSVTNTSSTLIAAAVDRSGMLSRIDSLSSRLHELESSAPPSLARPWEVEIIFTPWGRSMKGVWFAEDDFPAPSSGSTTQTTEGWIQPQGPIELSRRGSMQILDEKSGGWSETAIRQWARGMEPWMVPKACSQKSRVYERLRSRGLVRTIQVSGNGAADVQAAMIAAFGSLMETLNGSQDTTVKGRLSSFSSRNEDTPMLPMGLSAPFIPLRKLHRESRLRFLNPEEMLTPALWTVDFLASSAVMMAKAGQKLLFVTHRDGYIQSQDERTQWTWQKLRELPRVDPTGQSFNEMSSGQVHEADAKEPCWEWDGKLDPPISSTSSSSFASITSSHGSSQHSYQVKPTPLSPDRHSSDESEPNLHKSPHPISPVSQFPHSNHRCRTSTPRILPNPFLNKRHRPFWTSTPRRSNPPSPFFSEIGAPFPGSSAATAAIGGAKRGTTPSAYATPYSGPIAIDNRGRGAGSATGIDDEKKREDEDEIWEGVESEGAEIECHNEVVEDLVEKFLEESGGEKGVVVKEESGDEFFEEESAAWDS</sequence>
<evidence type="ECO:0000313" key="2">
    <source>
        <dbReference type="EMBL" id="KAH0559384.1"/>
    </source>
</evidence>
<feature type="compositionally biased region" description="Polar residues" evidence="1">
    <location>
        <begin position="251"/>
        <end position="270"/>
    </location>
</feature>
<name>A0A9P8LBP2_9PEZI</name>
<feature type="region of interest" description="Disordered" evidence="1">
    <location>
        <begin position="246"/>
        <end position="270"/>
    </location>
</feature>
<proteinExistence type="predicted"/>
<evidence type="ECO:0000256" key="1">
    <source>
        <dbReference type="SAM" id="MobiDB-lite"/>
    </source>
</evidence>
<reference evidence="2" key="1">
    <citation type="submission" date="2021-03" db="EMBL/GenBank/DDBJ databases">
        <title>Comparative genomics and phylogenomic investigation of the class Geoglossomycetes provide insights into ecological specialization and systematics.</title>
        <authorList>
            <person name="Melie T."/>
            <person name="Pirro S."/>
            <person name="Miller A.N."/>
            <person name="Quandt A."/>
        </authorList>
    </citation>
    <scope>NUCLEOTIDE SEQUENCE</scope>
    <source>
        <strain evidence="2">CAQ_001_2017</strain>
    </source>
</reference>
<evidence type="ECO:0000313" key="3">
    <source>
        <dbReference type="Proteomes" id="UP000750711"/>
    </source>
</evidence>
<dbReference type="AlphaFoldDB" id="A0A9P8LBP2"/>
<feature type="region of interest" description="Disordered" evidence="1">
    <location>
        <begin position="141"/>
        <end position="191"/>
    </location>
</feature>
<feature type="compositionally biased region" description="Basic and acidic residues" evidence="1">
    <location>
        <begin position="941"/>
        <end position="953"/>
    </location>
</feature>
<protein>
    <submittedName>
        <fullName evidence="2">Uncharacterized protein</fullName>
    </submittedName>
</protein>
<dbReference type="EMBL" id="JAGHQM010000610">
    <property type="protein sequence ID" value="KAH0559384.1"/>
    <property type="molecule type" value="Genomic_DNA"/>
</dbReference>
<gene>
    <name evidence="2" type="ORF">GP486_004097</name>
</gene>
<feature type="region of interest" description="Disordered" evidence="1">
    <location>
        <begin position="875"/>
        <end position="894"/>
    </location>
</feature>
<accession>A0A9P8LBP2</accession>
<feature type="region of interest" description="Disordered" evidence="1">
    <location>
        <begin position="555"/>
        <end position="595"/>
    </location>
</feature>
<dbReference type="Proteomes" id="UP000750711">
    <property type="component" value="Unassembled WGS sequence"/>
</dbReference>